<dbReference type="GO" id="GO:0003729">
    <property type="term" value="F:mRNA binding"/>
    <property type="evidence" value="ECO:0007669"/>
    <property type="project" value="UniProtKB-ARBA"/>
</dbReference>
<evidence type="ECO:0000313" key="6">
    <source>
        <dbReference type="Proteomes" id="UP000525078"/>
    </source>
</evidence>
<dbReference type="InterPro" id="IPR011990">
    <property type="entry name" value="TPR-like_helical_dom_sf"/>
</dbReference>
<dbReference type="Gene3D" id="1.25.40.10">
    <property type="entry name" value="Tetratricopeptide repeat domain"/>
    <property type="match status" value="5"/>
</dbReference>
<dbReference type="Pfam" id="PF01535">
    <property type="entry name" value="PPR"/>
    <property type="match status" value="3"/>
</dbReference>
<dbReference type="SUPFAM" id="SSF48452">
    <property type="entry name" value="TPR-like"/>
    <property type="match status" value="2"/>
</dbReference>
<evidence type="ECO:0000313" key="5">
    <source>
        <dbReference type="EMBL" id="KAF4393523.1"/>
    </source>
</evidence>
<dbReference type="FunFam" id="1.25.40.10:FF:000557">
    <property type="entry name" value="Pentatricopeptide repeat-containing protein, chloroplastic"/>
    <property type="match status" value="1"/>
</dbReference>
<reference evidence="5 6" key="1">
    <citation type="journal article" date="2020" name="bioRxiv">
        <title>Sequence and annotation of 42 cannabis genomes reveals extensive copy number variation in cannabinoid synthesis and pathogen resistance genes.</title>
        <authorList>
            <person name="Mckernan K.J."/>
            <person name="Helbert Y."/>
            <person name="Kane L.T."/>
            <person name="Ebling H."/>
            <person name="Zhang L."/>
            <person name="Liu B."/>
            <person name="Eaton Z."/>
            <person name="Mclaughlin S."/>
            <person name="Kingan S."/>
            <person name="Baybayan P."/>
            <person name="Concepcion G."/>
            <person name="Jordan M."/>
            <person name="Riva A."/>
            <person name="Barbazuk W."/>
            <person name="Harkins T."/>
        </authorList>
    </citation>
    <scope>NUCLEOTIDE SEQUENCE [LARGE SCALE GENOMIC DNA]</scope>
    <source>
        <strain evidence="6">cv. Jamaican Lion 4</strain>
        <tissue evidence="5">Leaf</tissue>
    </source>
</reference>
<dbReference type="NCBIfam" id="TIGR00756">
    <property type="entry name" value="PPR"/>
    <property type="match status" value="8"/>
</dbReference>
<dbReference type="FunFam" id="1.25.40.10:FF:000073">
    <property type="entry name" value="Pentatricopeptide repeat-containing protein chloroplastic"/>
    <property type="match status" value="1"/>
</dbReference>
<dbReference type="InterPro" id="IPR046849">
    <property type="entry name" value="E2_motif"/>
</dbReference>
<feature type="repeat" description="PPR" evidence="3">
    <location>
        <begin position="296"/>
        <end position="330"/>
    </location>
</feature>
<dbReference type="Pfam" id="PF20430">
    <property type="entry name" value="Eplus_motif"/>
    <property type="match status" value="1"/>
</dbReference>
<dbReference type="PANTHER" id="PTHR47926:SF452">
    <property type="entry name" value="PENTATRICOPEPTIDE REPEAT-CONTAINING PROTEIN"/>
    <property type="match status" value="1"/>
</dbReference>
<dbReference type="Pfam" id="PF13041">
    <property type="entry name" value="PPR_2"/>
    <property type="match status" value="3"/>
</dbReference>
<comment type="caution">
    <text evidence="5">The sequence shown here is derived from an EMBL/GenBank/DDBJ whole genome shotgun (WGS) entry which is preliminary data.</text>
</comment>
<keyword evidence="2" id="KW-0677">Repeat</keyword>
<evidence type="ECO:0000256" key="1">
    <source>
        <dbReference type="ARBA" id="ARBA00006643"/>
    </source>
</evidence>
<dbReference type="FunFam" id="1.25.40.10:FF:002148">
    <property type="entry name" value="Pentatricopeptide repeat-containing protein At2g29760, chloroplastic"/>
    <property type="match status" value="1"/>
</dbReference>
<evidence type="ECO:0000256" key="2">
    <source>
        <dbReference type="ARBA" id="ARBA00022737"/>
    </source>
</evidence>
<evidence type="ECO:0000256" key="3">
    <source>
        <dbReference type="PROSITE-ProRule" id="PRU00708"/>
    </source>
</evidence>
<dbReference type="EMBL" id="JAATIP010000014">
    <property type="protein sequence ID" value="KAF4393523.1"/>
    <property type="molecule type" value="Genomic_DNA"/>
</dbReference>
<feature type="repeat" description="PPR" evidence="3">
    <location>
        <begin position="429"/>
        <end position="463"/>
    </location>
</feature>
<sequence>MAALSFPVITFPHNPKPNSTLNNEHSSSNFQLLPLIDQCTHIKQLKQIHAQMLRTGLFYDPYSASRLITASALSSFSSLHYAQQVFDQIPQPNIYTWNTLIRAYASSSDPRRSLLVFLQMLEQCSESPNKFTYPFVVKAASEMKDYLVGRGFHGMAIKSSLGSDVFILNSLVHFYGSCGDLDMAYQVFRNIPRKDVVSWNSMIAAFAQGNFPEEAFSLFREMEMENVKPNDVTMVSILSACGKKLDIEFGRWLCSYIERNGITSNLTLNNAMLDMYVKCGSVQDAKLLFDKMLEKDVVSWTTMLDGYARSGKYDEAQHVFNEMPKQDIAAWNALISSYEQNGKPKEALAVFHQLQLSKSVKPDQITLVSTLSACSQLGAIDPGRWIHVYIGRQGFKLNCHLTTSLIDMYAKCGELEKAIEVFNSVEKKDVFVWSAMIAGLAMHGRGKDAIDLFSQMLQAKVKPNSVTFTNILCACSHTGLVEEGKDLFCKMEPVYGVVPGVKHYSCMVDMLGRSGNLKEAVEFIKKMPIAPTASIWGALLGGCKLHGNVEYAEYACSQLLELDPRNHGAYVLLSNIYAKRNKWDQVSRLRKLMRDSGIKKEPGCSSIEVNGIVHEFLVGDNSHPQCRNIYTKLDEIVARLKSSGYVPNKSQLLQFVEEDDMKEQALNLHSEKLAIAFGLISTAPSQTIRVVKNLRVCRDCHSVAKLISEIYGREILLRDRLPPMFFLKKLAVLASKPLDEDSRQEASMGDPREQLASHLWSDPSVTHPKSGPFEGQLKHHPYTNSSILFCHDVITNFFWRSLVKTIITIRCYLSLRGYLPFRREKRYDVQFLRL</sequence>
<dbReference type="AlphaFoldDB" id="A0A7J6HDV3"/>
<dbReference type="Pfam" id="PF14432">
    <property type="entry name" value="DYW_deaminase"/>
    <property type="match status" value="1"/>
</dbReference>
<gene>
    <name evidence="5" type="ORF">F8388_023327</name>
</gene>
<feature type="domain" description="DYW" evidence="4">
    <location>
        <begin position="644"/>
        <end position="720"/>
    </location>
</feature>
<dbReference type="Pfam" id="PF20431">
    <property type="entry name" value="E_motif"/>
    <property type="match status" value="1"/>
</dbReference>
<evidence type="ECO:0000259" key="4">
    <source>
        <dbReference type="Pfam" id="PF14432"/>
    </source>
</evidence>
<dbReference type="InterPro" id="IPR002885">
    <property type="entry name" value="PPR_rpt"/>
</dbReference>
<name>A0A7J6HDV3_CANSA</name>
<dbReference type="FunFam" id="1.25.40.10:FF:000348">
    <property type="entry name" value="Pentatricopeptide repeat-containing protein chloroplastic"/>
    <property type="match status" value="1"/>
</dbReference>
<dbReference type="PROSITE" id="PS51375">
    <property type="entry name" value="PPR"/>
    <property type="match status" value="5"/>
</dbReference>
<dbReference type="Proteomes" id="UP000525078">
    <property type="component" value="Unassembled WGS sequence"/>
</dbReference>
<dbReference type="InterPro" id="IPR046960">
    <property type="entry name" value="PPR_At4g14850-like_plant"/>
</dbReference>
<feature type="repeat" description="PPR" evidence="3">
    <location>
        <begin position="265"/>
        <end position="295"/>
    </location>
</feature>
<protein>
    <recommendedName>
        <fullName evidence="4">DYW domain-containing protein</fullName>
    </recommendedName>
</protein>
<dbReference type="PANTHER" id="PTHR47926">
    <property type="entry name" value="PENTATRICOPEPTIDE REPEAT-CONTAINING PROTEIN"/>
    <property type="match status" value="1"/>
</dbReference>
<feature type="repeat" description="PPR" evidence="3">
    <location>
        <begin position="195"/>
        <end position="229"/>
    </location>
</feature>
<proteinExistence type="inferred from homology"/>
<comment type="similarity">
    <text evidence="1">Belongs to the PPR family. PCMP-H subfamily.</text>
</comment>
<organism evidence="5 6">
    <name type="scientific">Cannabis sativa</name>
    <name type="common">Hemp</name>
    <name type="synonym">Marijuana</name>
    <dbReference type="NCBI Taxonomy" id="3483"/>
    <lineage>
        <taxon>Eukaryota</taxon>
        <taxon>Viridiplantae</taxon>
        <taxon>Streptophyta</taxon>
        <taxon>Embryophyta</taxon>
        <taxon>Tracheophyta</taxon>
        <taxon>Spermatophyta</taxon>
        <taxon>Magnoliopsida</taxon>
        <taxon>eudicotyledons</taxon>
        <taxon>Gunneridae</taxon>
        <taxon>Pentapetalae</taxon>
        <taxon>rosids</taxon>
        <taxon>fabids</taxon>
        <taxon>Rosales</taxon>
        <taxon>Cannabaceae</taxon>
        <taxon>Cannabis</taxon>
    </lineage>
</organism>
<dbReference type="GO" id="GO:0009451">
    <property type="term" value="P:RNA modification"/>
    <property type="evidence" value="ECO:0007669"/>
    <property type="project" value="InterPro"/>
</dbReference>
<dbReference type="GO" id="GO:0008270">
    <property type="term" value="F:zinc ion binding"/>
    <property type="evidence" value="ECO:0007669"/>
    <property type="project" value="InterPro"/>
</dbReference>
<dbReference type="InterPro" id="IPR032867">
    <property type="entry name" value="DYW_dom"/>
</dbReference>
<feature type="repeat" description="PPR" evidence="3">
    <location>
        <begin position="93"/>
        <end position="127"/>
    </location>
</feature>
<accession>A0A7J6HDV3</accession>
<dbReference type="InterPro" id="IPR046848">
    <property type="entry name" value="E_motif"/>
</dbReference>